<keyword evidence="1" id="KW-0472">Membrane</keyword>
<evidence type="ECO:0000313" key="3">
    <source>
        <dbReference type="Proteomes" id="UP000257109"/>
    </source>
</evidence>
<evidence type="ECO:0000313" key="2">
    <source>
        <dbReference type="EMBL" id="RDX97313.1"/>
    </source>
</evidence>
<evidence type="ECO:0000256" key="1">
    <source>
        <dbReference type="SAM" id="Phobius"/>
    </source>
</evidence>
<dbReference type="AlphaFoldDB" id="A0A371H3T5"/>
<proteinExistence type="predicted"/>
<dbReference type="Proteomes" id="UP000257109">
    <property type="component" value="Unassembled WGS sequence"/>
</dbReference>
<dbReference type="EMBL" id="QJKJ01003686">
    <property type="protein sequence ID" value="RDX97313.1"/>
    <property type="molecule type" value="Genomic_DNA"/>
</dbReference>
<gene>
    <name evidence="2" type="ORF">CR513_19931</name>
</gene>
<comment type="caution">
    <text evidence="2">The sequence shown here is derived from an EMBL/GenBank/DDBJ whole genome shotgun (WGS) entry which is preliminary data.</text>
</comment>
<keyword evidence="1" id="KW-0812">Transmembrane</keyword>
<reference evidence="2" key="1">
    <citation type="submission" date="2018-05" db="EMBL/GenBank/DDBJ databases">
        <title>Draft genome of Mucuna pruriens seed.</title>
        <authorList>
            <person name="Nnadi N.E."/>
            <person name="Vos R."/>
            <person name="Hasami M.H."/>
            <person name="Devisetty U.K."/>
            <person name="Aguiy J.C."/>
        </authorList>
    </citation>
    <scope>NUCLEOTIDE SEQUENCE [LARGE SCALE GENOMIC DNA]</scope>
    <source>
        <strain evidence="2">JCA_2017</strain>
    </source>
</reference>
<accession>A0A371H3T5</accession>
<keyword evidence="1" id="KW-1133">Transmembrane helix</keyword>
<name>A0A371H3T5_MUCPR</name>
<feature type="transmembrane region" description="Helical" evidence="1">
    <location>
        <begin position="68"/>
        <end position="94"/>
    </location>
</feature>
<sequence>MCKNGNSNGEESDSSGKNYWWKISSCLLIWLTLNKGQIICGCENMTILMCTRIQYYNNHMSKVMAPPFLNVFGTSFFKCFWIIPIMSNVFVFGWKLDSTKSKPEKEEHGVTNVNLSCPFCHNEEETSVNLLFACSIVANGTQRSLFITHIGMVVSLVCIYLVTLII</sequence>
<feature type="transmembrane region" description="Helical" evidence="1">
    <location>
        <begin position="145"/>
        <end position="165"/>
    </location>
</feature>
<feature type="non-terminal residue" evidence="2">
    <location>
        <position position="1"/>
    </location>
</feature>
<protein>
    <submittedName>
        <fullName evidence="2">Uncharacterized protein</fullName>
    </submittedName>
</protein>
<organism evidence="2 3">
    <name type="scientific">Mucuna pruriens</name>
    <name type="common">Velvet bean</name>
    <name type="synonym">Dolichos pruriens</name>
    <dbReference type="NCBI Taxonomy" id="157652"/>
    <lineage>
        <taxon>Eukaryota</taxon>
        <taxon>Viridiplantae</taxon>
        <taxon>Streptophyta</taxon>
        <taxon>Embryophyta</taxon>
        <taxon>Tracheophyta</taxon>
        <taxon>Spermatophyta</taxon>
        <taxon>Magnoliopsida</taxon>
        <taxon>eudicotyledons</taxon>
        <taxon>Gunneridae</taxon>
        <taxon>Pentapetalae</taxon>
        <taxon>rosids</taxon>
        <taxon>fabids</taxon>
        <taxon>Fabales</taxon>
        <taxon>Fabaceae</taxon>
        <taxon>Papilionoideae</taxon>
        <taxon>50 kb inversion clade</taxon>
        <taxon>NPAAA clade</taxon>
        <taxon>indigoferoid/millettioid clade</taxon>
        <taxon>Phaseoleae</taxon>
        <taxon>Mucuna</taxon>
    </lineage>
</organism>
<keyword evidence="3" id="KW-1185">Reference proteome</keyword>